<evidence type="ECO:0000313" key="2">
    <source>
        <dbReference type="Proteomes" id="UP001140510"/>
    </source>
</evidence>
<dbReference type="AlphaFoldDB" id="A0A9W9D4N6"/>
<proteinExistence type="predicted"/>
<name>A0A9W9D4N6_9PLEO</name>
<accession>A0A9W9D4N6</accession>
<reference evidence="1" key="1">
    <citation type="submission" date="2022-10" db="EMBL/GenBank/DDBJ databases">
        <title>Tapping the CABI collections for fungal endophytes: first genome assemblies for Collariella, Neodidymelliopsis, Ascochyta clinopodiicola, Didymella pomorum, Didymosphaeria variabile, Neocosmospora piperis and Neocucurbitaria cava.</title>
        <authorList>
            <person name="Hill R."/>
        </authorList>
    </citation>
    <scope>NUCLEOTIDE SEQUENCE</scope>
    <source>
        <strain evidence="1">IMI 355091</strain>
    </source>
</reference>
<evidence type="ECO:0000313" key="1">
    <source>
        <dbReference type="EMBL" id="KAJ4399786.1"/>
    </source>
</evidence>
<comment type="caution">
    <text evidence="1">The sequence shown here is derived from an EMBL/GenBank/DDBJ whole genome shotgun (WGS) entry which is preliminary data.</text>
</comment>
<sequence length="238" mass="26778">MNPFRISDAPLLTSTRTTEQMHMAFKMIALPIITLALAVFGTPVPQGWDFKTTQLFTLRANCSDEPWNGRHLVSLPTSHRLGLENFTVHPETPGLQFLPIRLRDDDDKYALRGFSVGDDLSRTPYLAALTNNATRTVSLKIVYLPTPLRESFETQTDACPEGYDCTADQWTFDEPTPTAGDSQQTCYNLKFSGFNGVWEPFKDAGKEGWHVYWKGNAGMHHPVQFDLVPFIGRGDHVL</sequence>
<organism evidence="1 2">
    <name type="scientific">Didymella pomorum</name>
    <dbReference type="NCBI Taxonomy" id="749634"/>
    <lineage>
        <taxon>Eukaryota</taxon>
        <taxon>Fungi</taxon>
        <taxon>Dikarya</taxon>
        <taxon>Ascomycota</taxon>
        <taxon>Pezizomycotina</taxon>
        <taxon>Dothideomycetes</taxon>
        <taxon>Pleosporomycetidae</taxon>
        <taxon>Pleosporales</taxon>
        <taxon>Pleosporineae</taxon>
        <taxon>Didymellaceae</taxon>
        <taxon>Didymella</taxon>
    </lineage>
</organism>
<gene>
    <name evidence="1" type="ORF">N0V91_009150</name>
</gene>
<protein>
    <submittedName>
        <fullName evidence="1">Uncharacterized protein</fullName>
    </submittedName>
</protein>
<keyword evidence="2" id="KW-1185">Reference proteome</keyword>
<dbReference type="Proteomes" id="UP001140510">
    <property type="component" value="Unassembled WGS sequence"/>
</dbReference>
<dbReference type="EMBL" id="JAPEVA010000100">
    <property type="protein sequence ID" value="KAJ4399786.1"/>
    <property type="molecule type" value="Genomic_DNA"/>
</dbReference>
<dbReference type="OrthoDB" id="3743491at2759"/>